<accession>A0A8S5R8D4</accession>
<dbReference type="EMBL" id="BK015838">
    <property type="protein sequence ID" value="DAE27427.1"/>
    <property type="molecule type" value="Genomic_DNA"/>
</dbReference>
<organism evidence="1">
    <name type="scientific">virus sp. ctIVh9</name>
    <dbReference type="NCBI Taxonomy" id="2826797"/>
    <lineage>
        <taxon>Viruses</taxon>
    </lineage>
</organism>
<proteinExistence type="predicted"/>
<name>A0A8S5R8D4_9VIRU</name>
<reference evidence="1" key="1">
    <citation type="journal article" date="2021" name="Proc. Natl. Acad. Sci. U.S.A.">
        <title>A Catalog of Tens of Thousands of Viruses from Human Metagenomes Reveals Hidden Associations with Chronic Diseases.</title>
        <authorList>
            <person name="Tisza M.J."/>
            <person name="Buck C.B."/>
        </authorList>
    </citation>
    <scope>NUCLEOTIDE SEQUENCE</scope>
    <source>
        <strain evidence="1">CtIVh9</strain>
    </source>
</reference>
<sequence length="30" mass="3547">MHQKTTLNLMFRGGYMEIDNKIFMGIWALS</sequence>
<evidence type="ECO:0000313" key="1">
    <source>
        <dbReference type="EMBL" id="DAE27427.1"/>
    </source>
</evidence>
<protein>
    <submittedName>
        <fullName evidence="1">Uncharacterized protein</fullName>
    </submittedName>
</protein>